<evidence type="ECO:0000259" key="12">
    <source>
        <dbReference type="PROSITE" id="PS50106"/>
    </source>
</evidence>
<dbReference type="InterPro" id="IPR004387">
    <property type="entry name" value="Pept_M50_Zn"/>
</dbReference>
<evidence type="ECO:0000256" key="3">
    <source>
        <dbReference type="ARBA" id="ARBA00007931"/>
    </source>
</evidence>
<evidence type="ECO:0000256" key="7">
    <source>
        <dbReference type="ARBA" id="ARBA00022833"/>
    </source>
</evidence>
<comment type="cofactor">
    <cofactor evidence="1">
        <name>Zn(2+)</name>
        <dbReference type="ChEBI" id="CHEBI:29105"/>
    </cofactor>
</comment>
<dbReference type="EMBL" id="CADCWP010000048">
    <property type="protein sequence ID" value="CAA9562083.1"/>
    <property type="molecule type" value="Genomic_DNA"/>
</dbReference>
<evidence type="ECO:0000256" key="9">
    <source>
        <dbReference type="ARBA" id="ARBA00023049"/>
    </source>
</evidence>
<keyword evidence="9 13" id="KW-0482">Metalloprotease</keyword>
<keyword evidence="5 11" id="KW-0812">Transmembrane</keyword>
<dbReference type="InterPro" id="IPR036034">
    <property type="entry name" value="PDZ_sf"/>
</dbReference>
<sequence length="364" mass="38939">MLTLIVFLVILTVSVVVHELAHYFNARSVGVPVRAFSVGMGPVLLRRRWRGTEWRLSLLPLGGYVDLQGLTPEEAEDGSMRYPDDGFMQKTFWQKTWVLIGGVIANFILAVLLLASVITVEPNSSIRMLATGETPESSGAVFQQVVPDSAAERFGFQAGDVVLSINGVQNPSVAEVQEAIRTGSKLDLRVRRGAEQVRVSEPWPPDDTSGTPLLGVSLGPAEVESLPPIGFGTALLETTGFLVRVVPESVAGFVRAFGQTFAGQRSEEVVGPVGMVGLAGQAAQGGFLAILTFAGLINFSLALFNLLPIPGLDGGRILLSAVVALRGRPFKPGQEEFVNFLGIALLMLFVVLVSFGEVGDLIRR</sequence>
<comment type="subcellular location">
    <subcellularLocation>
        <location evidence="2">Membrane</location>
        <topology evidence="2">Multi-pass membrane protein</topology>
    </subcellularLocation>
</comment>
<dbReference type="GO" id="GO:0006508">
    <property type="term" value="P:proteolysis"/>
    <property type="evidence" value="ECO:0007669"/>
    <property type="project" value="UniProtKB-KW"/>
</dbReference>
<dbReference type="Gene3D" id="2.30.42.10">
    <property type="match status" value="1"/>
</dbReference>
<gene>
    <name evidence="13" type="ORF">AVDCRST_MAG86-720</name>
</gene>
<feature type="transmembrane region" description="Helical" evidence="11">
    <location>
        <begin position="285"/>
        <end position="307"/>
    </location>
</feature>
<dbReference type="SMART" id="SM00228">
    <property type="entry name" value="PDZ"/>
    <property type="match status" value="1"/>
</dbReference>
<evidence type="ECO:0000256" key="2">
    <source>
        <dbReference type="ARBA" id="ARBA00004141"/>
    </source>
</evidence>
<evidence type="ECO:0000256" key="11">
    <source>
        <dbReference type="SAM" id="Phobius"/>
    </source>
</evidence>
<organism evidence="13">
    <name type="scientific">uncultured Truepera sp</name>
    <dbReference type="NCBI Taxonomy" id="543023"/>
    <lineage>
        <taxon>Bacteria</taxon>
        <taxon>Thermotogati</taxon>
        <taxon>Deinococcota</taxon>
        <taxon>Deinococci</taxon>
        <taxon>Trueperales</taxon>
        <taxon>Trueperaceae</taxon>
        <taxon>Truepera</taxon>
        <taxon>environmental samples</taxon>
    </lineage>
</organism>
<keyword evidence="7" id="KW-0862">Zinc</keyword>
<accession>A0A6J4UZ35</accession>
<comment type="similarity">
    <text evidence="3">Belongs to the peptidase M50B family.</text>
</comment>
<evidence type="ECO:0000256" key="4">
    <source>
        <dbReference type="ARBA" id="ARBA00022670"/>
    </source>
</evidence>
<dbReference type="CDD" id="cd06163">
    <property type="entry name" value="S2P-M50_PDZ_RseP-like"/>
    <property type="match status" value="1"/>
</dbReference>
<evidence type="ECO:0000256" key="5">
    <source>
        <dbReference type="ARBA" id="ARBA00022692"/>
    </source>
</evidence>
<dbReference type="AlphaFoldDB" id="A0A6J4UZ35"/>
<dbReference type="PANTHER" id="PTHR42837">
    <property type="entry name" value="REGULATOR OF SIGMA-E PROTEASE RSEP"/>
    <property type="match status" value="1"/>
</dbReference>
<keyword evidence="4 13" id="KW-0645">Protease</keyword>
<evidence type="ECO:0000313" key="13">
    <source>
        <dbReference type="EMBL" id="CAA9562083.1"/>
    </source>
</evidence>
<evidence type="ECO:0000256" key="1">
    <source>
        <dbReference type="ARBA" id="ARBA00001947"/>
    </source>
</evidence>
<keyword evidence="10 11" id="KW-0472">Membrane</keyword>
<dbReference type="InterPro" id="IPR008915">
    <property type="entry name" value="Peptidase_M50"/>
</dbReference>
<keyword evidence="6" id="KW-0378">Hydrolase</keyword>
<feature type="transmembrane region" description="Helical" evidence="11">
    <location>
        <begin position="97"/>
        <end position="120"/>
    </location>
</feature>
<dbReference type="Pfam" id="PF02163">
    <property type="entry name" value="Peptidase_M50"/>
    <property type="match status" value="1"/>
</dbReference>
<dbReference type="PROSITE" id="PS50106">
    <property type="entry name" value="PDZ"/>
    <property type="match status" value="1"/>
</dbReference>
<dbReference type="SUPFAM" id="SSF50156">
    <property type="entry name" value="PDZ domain-like"/>
    <property type="match status" value="1"/>
</dbReference>
<dbReference type="GO" id="GO:0004222">
    <property type="term" value="F:metalloendopeptidase activity"/>
    <property type="evidence" value="ECO:0007669"/>
    <property type="project" value="InterPro"/>
</dbReference>
<dbReference type="Pfam" id="PF17820">
    <property type="entry name" value="PDZ_6"/>
    <property type="match status" value="1"/>
</dbReference>
<feature type="transmembrane region" description="Helical" evidence="11">
    <location>
        <begin position="337"/>
        <end position="355"/>
    </location>
</feature>
<dbReference type="GO" id="GO:0016020">
    <property type="term" value="C:membrane"/>
    <property type="evidence" value="ECO:0007669"/>
    <property type="project" value="UniProtKB-SubCell"/>
</dbReference>
<dbReference type="InterPro" id="IPR041489">
    <property type="entry name" value="PDZ_6"/>
</dbReference>
<evidence type="ECO:0000256" key="8">
    <source>
        <dbReference type="ARBA" id="ARBA00022989"/>
    </source>
</evidence>
<feature type="domain" description="PDZ" evidence="12">
    <location>
        <begin position="117"/>
        <end position="181"/>
    </location>
</feature>
<evidence type="ECO:0000256" key="6">
    <source>
        <dbReference type="ARBA" id="ARBA00022801"/>
    </source>
</evidence>
<dbReference type="InterPro" id="IPR001478">
    <property type="entry name" value="PDZ"/>
</dbReference>
<keyword evidence="8 11" id="KW-1133">Transmembrane helix</keyword>
<evidence type="ECO:0000256" key="10">
    <source>
        <dbReference type="ARBA" id="ARBA00023136"/>
    </source>
</evidence>
<name>A0A6J4UZ35_9DEIN</name>
<dbReference type="PANTHER" id="PTHR42837:SF2">
    <property type="entry name" value="MEMBRANE METALLOPROTEASE ARASP2, CHLOROPLASTIC-RELATED"/>
    <property type="match status" value="1"/>
</dbReference>
<reference evidence="13" key="1">
    <citation type="submission" date="2020-02" db="EMBL/GenBank/DDBJ databases">
        <authorList>
            <person name="Meier V. D."/>
        </authorList>
    </citation>
    <scope>NUCLEOTIDE SEQUENCE</scope>
    <source>
        <strain evidence="13">AVDCRST_MAG86</strain>
    </source>
</reference>
<proteinExistence type="inferred from homology"/>
<protein>
    <submittedName>
        <fullName evidence="13">Membrane-associated zinc metalloprotease</fullName>
    </submittedName>
</protein>